<protein>
    <recommendedName>
        <fullName evidence="2">Fibronectin type-III domain-containing protein</fullName>
    </recommendedName>
</protein>
<evidence type="ECO:0000313" key="4">
    <source>
        <dbReference type="Proteomes" id="UP000694390"/>
    </source>
</evidence>
<proteinExistence type="predicted"/>
<dbReference type="PROSITE" id="PS50853">
    <property type="entry name" value="FN3"/>
    <property type="match status" value="1"/>
</dbReference>
<reference evidence="3" key="1">
    <citation type="submission" date="2025-08" db="UniProtKB">
        <authorList>
            <consortium name="Ensembl"/>
        </authorList>
    </citation>
    <scope>IDENTIFICATION</scope>
</reference>
<evidence type="ECO:0000313" key="3">
    <source>
        <dbReference type="Ensembl" id="ENSGEVP00005020376.1"/>
    </source>
</evidence>
<sequence length="110" mass="11792">MAPKGLFQSFLLRYEDAAGRMGPREAEVPQDQRATRVGGLRPGTEYNVTLYGVYRGQLSPPLRARVRTGTATPWAAHASAPCQPGRGPLPLPLPSPALAHQPVFLPAPPV</sequence>
<name>A0A8C4Y5E2_9SAUR</name>
<accession>A0A8C4Y5E2</accession>
<dbReference type="CDD" id="cd00063">
    <property type="entry name" value="FN3"/>
    <property type="match status" value="1"/>
</dbReference>
<dbReference type="OrthoDB" id="6130531at2759"/>
<dbReference type="InterPro" id="IPR003961">
    <property type="entry name" value="FN3_dom"/>
</dbReference>
<reference evidence="3" key="2">
    <citation type="submission" date="2025-09" db="UniProtKB">
        <authorList>
            <consortium name="Ensembl"/>
        </authorList>
    </citation>
    <scope>IDENTIFICATION</scope>
</reference>
<dbReference type="AlphaFoldDB" id="A0A8C4Y5E2"/>
<evidence type="ECO:0000259" key="2">
    <source>
        <dbReference type="PROSITE" id="PS50853"/>
    </source>
</evidence>
<keyword evidence="4" id="KW-1185">Reference proteome</keyword>
<dbReference type="Ensembl" id="ENSGEVT00005021396.1">
    <property type="protein sequence ID" value="ENSGEVP00005020376.1"/>
    <property type="gene ID" value="ENSGEVG00005014468.1"/>
</dbReference>
<feature type="domain" description="Fibronectin type-III" evidence="2">
    <location>
        <begin position="1"/>
        <end position="73"/>
    </location>
</feature>
<dbReference type="Proteomes" id="UP000694390">
    <property type="component" value="Unassembled WGS sequence"/>
</dbReference>
<dbReference type="InterPro" id="IPR036116">
    <property type="entry name" value="FN3_sf"/>
</dbReference>
<dbReference type="InterPro" id="IPR013783">
    <property type="entry name" value="Ig-like_fold"/>
</dbReference>
<dbReference type="SUPFAM" id="SSF49265">
    <property type="entry name" value="Fibronectin type III"/>
    <property type="match status" value="1"/>
</dbReference>
<evidence type="ECO:0000256" key="1">
    <source>
        <dbReference type="SAM" id="MobiDB-lite"/>
    </source>
</evidence>
<organism evidence="3 4">
    <name type="scientific">Gopherus evgoodei</name>
    <name type="common">Goodes thornscrub tortoise</name>
    <dbReference type="NCBI Taxonomy" id="1825980"/>
    <lineage>
        <taxon>Eukaryota</taxon>
        <taxon>Metazoa</taxon>
        <taxon>Chordata</taxon>
        <taxon>Craniata</taxon>
        <taxon>Vertebrata</taxon>
        <taxon>Euteleostomi</taxon>
        <taxon>Archelosauria</taxon>
        <taxon>Testudinata</taxon>
        <taxon>Testudines</taxon>
        <taxon>Cryptodira</taxon>
        <taxon>Durocryptodira</taxon>
        <taxon>Testudinoidea</taxon>
        <taxon>Testudinidae</taxon>
        <taxon>Gopherus</taxon>
    </lineage>
</organism>
<feature type="region of interest" description="Disordered" evidence="1">
    <location>
        <begin position="20"/>
        <end position="40"/>
    </location>
</feature>
<dbReference type="Pfam" id="PF00041">
    <property type="entry name" value="fn3"/>
    <property type="match status" value="1"/>
</dbReference>
<dbReference type="Gene3D" id="2.60.40.10">
    <property type="entry name" value="Immunoglobulins"/>
    <property type="match status" value="1"/>
</dbReference>